<dbReference type="PRINTS" id="PR00786">
    <property type="entry name" value="NEPRILYSIN"/>
</dbReference>
<evidence type="ECO:0000313" key="10">
    <source>
        <dbReference type="EMBL" id="MBP2193401.1"/>
    </source>
</evidence>
<feature type="domain" description="Peptidase M13 N-terminal" evidence="9">
    <location>
        <begin position="51"/>
        <end position="423"/>
    </location>
</feature>
<sequence>MSTSGRLYDLDRRNFLIGLGLLPALAACERTQAPQRLADPDMAGSDPLVKPQDDLYRYVNGRWLAEYRLPPDKVAFGTFAEVSDRTEKQLRDLIDGLRDPKSGSEAQQVRDLYDAAMDTRAIDEQGMTPLADLLARIDGAGSKADLAQVMGTLPMAGLIGLVVGPDPKNSAANIPMIAQSGIGLDEEYYDKPEAAEKLAAYRTFLERISAGAGFADPTPLAHRVLDLETRIAALFWDDVRERDPNATYNPTSWTELTRSAPGFEWDRWLAGRTDRPRELFEQVVVREPSFVSGAAQLWQDVDIATWRDYLKLGLVRTFAQYLPTPIADARFDFWGKVMEGVQQQPERWKTALATVNEYLGDQLGKMYVAEYFPAEAKQRVQDMVGDLLAAYRVDFEKSTWMSPATRAAAIVKLNKITTKLGYPDRWPDYSGLTITRGKLVESLRTAIAFQDKRMFDRLGKPVDKTEWEMPPQTVNAYYNPSANEIVFPAAILQTPFFDKDAVPAVNYGAGGAVISHEIGHGFDDQGSRYDGDGNLHDWWTPEDRAAFDAKTKQLIAQYDTLVPAGLPPSQHVNGALTVGENLADLRGLQIALAAIRLAAGRDGSDPALRTVFESWARTWRTKTTPQALEAQLASDPHAPAEFRCNQTVRNLADFYETFGVKQSDKMWLPTGERVTL</sequence>
<dbReference type="Pfam" id="PF01431">
    <property type="entry name" value="Peptidase_M13"/>
    <property type="match status" value="1"/>
</dbReference>
<keyword evidence="4" id="KW-0479">Metal-binding</keyword>
<dbReference type="InterPro" id="IPR024079">
    <property type="entry name" value="MetalloPept_cat_dom_sf"/>
</dbReference>
<gene>
    <name evidence="10" type="ORF">BJ987_006302</name>
</gene>
<dbReference type="Gene3D" id="1.10.1380.10">
    <property type="entry name" value="Neutral endopeptidase , domain2"/>
    <property type="match status" value="1"/>
</dbReference>
<evidence type="ECO:0000256" key="1">
    <source>
        <dbReference type="ARBA" id="ARBA00001947"/>
    </source>
</evidence>
<dbReference type="InterPro" id="IPR018497">
    <property type="entry name" value="Peptidase_M13_C"/>
</dbReference>
<comment type="caution">
    <text evidence="10">The sequence shown here is derived from an EMBL/GenBank/DDBJ whole genome shotgun (WGS) entry which is preliminary data.</text>
</comment>
<feature type="domain" description="Peptidase M13 C-terminal" evidence="8">
    <location>
        <begin position="475"/>
        <end position="670"/>
    </location>
</feature>
<dbReference type="InterPro" id="IPR008753">
    <property type="entry name" value="Peptidase_M13_N"/>
</dbReference>
<organism evidence="10 11">
    <name type="scientific">Nocardia goodfellowii</name>
    <dbReference type="NCBI Taxonomy" id="882446"/>
    <lineage>
        <taxon>Bacteria</taxon>
        <taxon>Bacillati</taxon>
        <taxon>Actinomycetota</taxon>
        <taxon>Actinomycetes</taxon>
        <taxon>Mycobacteriales</taxon>
        <taxon>Nocardiaceae</taxon>
        <taxon>Nocardia</taxon>
    </lineage>
</organism>
<reference evidence="10 11" key="1">
    <citation type="submission" date="2021-03" db="EMBL/GenBank/DDBJ databases">
        <title>Sequencing the genomes of 1000 actinobacteria strains.</title>
        <authorList>
            <person name="Klenk H.-P."/>
        </authorList>
    </citation>
    <scope>NUCLEOTIDE SEQUENCE [LARGE SCALE GENOMIC DNA]</scope>
    <source>
        <strain evidence="10 11">DSM 45516</strain>
    </source>
</reference>
<dbReference type="EMBL" id="JAGGMR010000001">
    <property type="protein sequence ID" value="MBP2193401.1"/>
    <property type="molecule type" value="Genomic_DNA"/>
</dbReference>
<dbReference type="Pfam" id="PF05649">
    <property type="entry name" value="Peptidase_M13_N"/>
    <property type="match status" value="1"/>
</dbReference>
<proteinExistence type="inferred from homology"/>
<dbReference type="Proteomes" id="UP001519325">
    <property type="component" value="Unassembled WGS sequence"/>
</dbReference>
<keyword evidence="11" id="KW-1185">Reference proteome</keyword>
<dbReference type="PROSITE" id="PS51257">
    <property type="entry name" value="PROKAR_LIPOPROTEIN"/>
    <property type="match status" value="1"/>
</dbReference>
<dbReference type="SUPFAM" id="SSF55486">
    <property type="entry name" value="Metalloproteases ('zincins'), catalytic domain"/>
    <property type="match status" value="1"/>
</dbReference>
<keyword evidence="5 10" id="KW-0378">Hydrolase</keyword>
<evidence type="ECO:0000259" key="8">
    <source>
        <dbReference type="Pfam" id="PF01431"/>
    </source>
</evidence>
<dbReference type="PANTHER" id="PTHR11733">
    <property type="entry name" value="ZINC METALLOPROTEASE FAMILY M13 NEPRILYSIN-RELATED"/>
    <property type="match status" value="1"/>
</dbReference>
<accession>A0ABS4QNW4</accession>
<dbReference type="PANTHER" id="PTHR11733:SF167">
    <property type="entry name" value="FI17812P1-RELATED"/>
    <property type="match status" value="1"/>
</dbReference>
<evidence type="ECO:0000256" key="7">
    <source>
        <dbReference type="ARBA" id="ARBA00023049"/>
    </source>
</evidence>
<protein>
    <submittedName>
        <fullName evidence="10">Endopeptidase</fullName>
        <ecNumber evidence="10">3.4.24.-</ecNumber>
    </submittedName>
</protein>
<keyword evidence="7" id="KW-0482">Metalloprotease</keyword>
<name>A0ABS4QNW4_9NOCA</name>
<dbReference type="PROSITE" id="PS51885">
    <property type="entry name" value="NEPRILYSIN"/>
    <property type="match status" value="1"/>
</dbReference>
<evidence type="ECO:0000259" key="9">
    <source>
        <dbReference type="Pfam" id="PF05649"/>
    </source>
</evidence>
<comment type="cofactor">
    <cofactor evidence="1">
        <name>Zn(2+)</name>
        <dbReference type="ChEBI" id="CHEBI:29105"/>
    </cofactor>
</comment>
<evidence type="ECO:0000256" key="6">
    <source>
        <dbReference type="ARBA" id="ARBA00022833"/>
    </source>
</evidence>
<keyword evidence="6" id="KW-0862">Zinc</keyword>
<evidence type="ECO:0000256" key="2">
    <source>
        <dbReference type="ARBA" id="ARBA00007357"/>
    </source>
</evidence>
<comment type="similarity">
    <text evidence="2">Belongs to the peptidase M13 family.</text>
</comment>
<keyword evidence="3" id="KW-0645">Protease</keyword>
<dbReference type="EC" id="3.4.24.-" evidence="10"/>
<dbReference type="GO" id="GO:0016787">
    <property type="term" value="F:hydrolase activity"/>
    <property type="evidence" value="ECO:0007669"/>
    <property type="project" value="UniProtKB-KW"/>
</dbReference>
<dbReference type="Gene3D" id="3.40.390.10">
    <property type="entry name" value="Collagenase (Catalytic Domain)"/>
    <property type="match status" value="1"/>
</dbReference>
<evidence type="ECO:0000256" key="5">
    <source>
        <dbReference type="ARBA" id="ARBA00022801"/>
    </source>
</evidence>
<evidence type="ECO:0000256" key="3">
    <source>
        <dbReference type="ARBA" id="ARBA00022670"/>
    </source>
</evidence>
<dbReference type="InterPro" id="IPR042089">
    <property type="entry name" value="Peptidase_M13_dom_2"/>
</dbReference>
<dbReference type="CDD" id="cd08662">
    <property type="entry name" value="M13"/>
    <property type="match status" value="1"/>
</dbReference>
<evidence type="ECO:0000313" key="11">
    <source>
        <dbReference type="Proteomes" id="UP001519325"/>
    </source>
</evidence>
<evidence type="ECO:0000256" key="4">
    <source>
        <dbReference type="ARBA" id="ARBA00022723"/>
    </source>
</evidence>
<dbReference type="InterPro" id="IPR000718">
    <property type="entry name" value="Peptidase_M13"/>
</dbReference>
<dbReference type="RefSeq" id="WP_209896664.1">
    <property type="nucleotide sequence ID" value="NZ_JAGGMR010000001.1"/>
</dbReference>